<dbReference type="InterPro" id="IPR005467">
    <property type="entry name" value="His_kinase_dom"/>
</dbReference>
<evidence type="ECO:0000256" key="2">
    <source>
        <dbReference type="ARBA" id="ARBA00004236"/>
    </source>
</evidence>
<comment type="subcellular location">
    <subcellularLocation>
        <location evidence="2">Cell membrane</location>
    </subcellularLocation>
</comment>
<keyword evidence="4" id="KW-1003">Cell membrane</keyword>
<evidence type="ECO:0000259" key="14">
    <source>
        <dbReference type="PROSITE" id="PS50885"/>
    </source>
</evidence>
<evidence type="ECO:0000259" key="13">
    <source>
        <dbReference type="PROSITE" id="PS50109"/>
    </source>
</evidence>
<dbReference type="Gene3D" id="1.10.287.130">
    <property type="match status" value="1"/>
</dbReference>
<dbReference type="Pfam" id="PF00512">
    <property type="entry name" value="HisKA"/>
    <property type="match status" value="1"/>
</dbReference>
<keyword evidence="5" id="KW-0597">Phosphoprotein</keyword>
<dbReference type="PANTHER" id="PTHR43711:SF26">
    <property type="entry name" value="SENSOR HISTIDINE KINASE RCSC"/>
    <property type="match status" value="1"/>
</dbReference>
<evidence type="ECO:0000256" key="5">
    <source>
        <dbReference type="ARBA" id="ARBA00022553"/>
    </source>
</evidence>
<keyword evidence="6" id="KW-0808">Transferase</keyword>
<proteinExistence type="predicted"/>
<dbReference type="InterPro" id="IPR003594">
    <property type="entry name" value="HATPase_dom"/>
</dbReference>
<dbReference type="Pfam" id="PF00672">
    <property type="entry name" value="HAMP"/>
    <property type="match status" value="1"/>
</dbReference>
<dbReference type="GO" id="GO:0000155">
    <property type="term" value="F:phosphorelay sensor kinase activity"/>
    <property type="evidence" value="ECO:0007669"/>
    <property type="project" value="InterPro"/>
</dbReference>
<dbReference type="SUPFAM" id="SSF55874">
    <property type="entry name" value="ATPase domain of HSP90 chaperone/DNA topoisomerase II/histidine kinase"/>
    <property type="match status" value="1"/>
</dbReference>
<keyword evidence="7" id="KW-0547">Nucleotide-binding</keyword>
<dbReference type="InterPro" id="IPR003660">
    <property type="entry name" value="HAMP_dom"/>
</dbReference>
<evidence type="ECO:0000256" key="11">
    <source>
        <dbReference type="ARBA" id="ARBA00023136"/>
    </source>
</evidence>
<dbReference type="EC" id="2.7.13.3" evidence="3"/>
<feature type="transmembrane region" description="Helical" evidence="12">
    <location>
        <begin position="6"/>
        <end position="30"/>
    </location>
</feature>
<dbReference type="InterPro" id="IPR036097">
    <property type="entry name" value="HisK_dim/P_sf"/>
</dbReference>
<dbReference type="Pfam" id="PF02518">
    <property type="entry name" value="HATPase_c"/>
    <property type="match status" value="1"/>
</dbReference>
<dbReference type="Gene3D" id="3.30.565.10">
    <property type="entry name" value="Histidine kinase-like ATPase, C-terminal domain"/>
    <property type="match status" value="1"/>
</dbReference>
<dbReference type="PANTHER" id="PTHR43711">
    <property type="entry name" value="TWO-COMPONENT HISTIDINE KINASE"/>
    <property type="match status" value="1"/>
</dbReference>
<evidence type="ECO:0000256" key="6">
    <source>
        <dbReference type="ARBA" id="ARBA00022679"/>
    </source>
</evidence>
<feature type="domain" description="HAMP" evidence="14">
    <location>
        <begin position="173"/>
        <end position="225"/>
    </location>
</feature>
<evidence type="ECO:0000256" key="8">
    <source>
        <dbReference type="ARBA" id="ARBA00022777"/>
    </source>
</evidence>
<organism evidence="15 16">
    <name type="scientific">endosymbiont of Lamellibrachia luymesi</name>
    <dbReference type="NCBI Taxonomy" id="2200907"/>
    <lineage>
        <taxon>Bacteria</taxon>
        <taxon>Pseudomonadati</taxon>
        <taxon>Pseudomonadota</taxon>
        <taxon>Gammaproteobacteria</taxon>
        <taxon>sulfur-oxidizing symbionts</taxon>
    </lineage>
</organism>
<evidence type="ECO:0000256" key="7">
    <source>
        <dbReference type="ARBA" id="ARBA00022741"/>
    </source>
</evidence>
<dbReference type="InterPro" id="IPR003661">
    <property type="entry name" value="HisK_dim/P_dom"/>
</dbReference>
<dbReference type="SUPFAM" id="SSF47384">
    <property type="entry name" value="Homodimeric domain of signal transducing histidine kinase"/>
    <property type="match status" value="1"/>
</dbReference>
<dbReference type="InterPro" id="IPR004358">
    <property type="entry name" value="Sig_transdc_His_kin-like_C"/>
</dbReference>
<evidence type="ECO:0000313" key="16">
    <source>
        <dbReference type="Proteomes" id="UP000255508"/>
    </source>
</evidence>
<keyword evidence="12" id="KW-1133">Transmembrane helix</keyword>
<comment type="caution">
    <text evidence="15">The sequence shown here is derived from an EMBL/GenBank/DDBJ whole genome shotgun (WGS) entry which is preliminary data.</text>
</comment>
<protein>
    <recommendedName>
        <fullName evidence="3">histidine kinase</fullName>
        <ecNumber evidence="3">2.7.13.3</ecNumber>
    </recommendedName>
</protein>
<dbReference type="InterPro" id="IPR036890">
    <property type="entry name" value="HATPase_C_sf"/>
</dbReference>
<evidence type="ECO:0000256" key="1">
    <source>
        <dbReference type="ARBA" id="ARBA00000085"/>
    </source>
</evidence>
<keyword evidence="12" id="KW-0812">Transmembrane</keyword>
<comment type="catalytic activity">
    <reaction evidence="1">
        <text>ATP + protein L-histidine = ADP + protein N-phospho-L-histidine.</text>
        <dbReference type="EC" id="2.7.13.3"/>
    </reaction>
</comment>
<dbReference type="GO" id="GO:0005524">
    <property type="term" value="F:ATP binding"/>
    <property type="evidence" value="ECO:0007669"/>
    <property type="project" value="UniProtKB-KW"/>
</dbReference>
<reference evidence="15 16" key="1">
    <citation type="journal article" date="2018" name="ISME J.">
        <title>Endosymbiont genomes yield clues of tubeworm success.</title>
        <authorList>
            <person name="Li Y."/>
            <person name="Liles M.R."/>
            <person name="Halanych K.M."/>
        </authorList>
    </citation>
    <scope>NUCLEOTIDE SEQUENCE [LARGE SCALE GENOMIC DNA]</scope>
    <source>
        <strain evidence="15">A1422</strain>
    </source>
</reference>
<evidence type="ECO:0000256" key="4">
    <source>
        <dbReference type="ARBA" id="ARBA00022475"/>
    </source>
</evidence>
<dbReference type="CDD" id="cd00082">
    <property type="entry name" value="HisKA"/>
    <property type="match status" value="1"/>
</dbReference>
<feature type="transmembrane region" description="Helical" evidence="12">
    <location>
        <begin position="156"/>
        <end position="175"/>
    </location>
</feature>
<dbReference type="Gene3D" id="6.10.340.10">
    <property type="match status" value="1"/>
</dbReference>
<dbReference type="PROSITE" id="PS50109">
    <property type="entry name" value="HIS_KIN"/>
    <property type="match status" value="1"/>
</dbReference>
<name>A0A370E372_9GAMM</name>
<dbReference type="EMBL" id="QFXD01000005">
    <property type="protein sequence ID" value="RDH93536.1"/>
    <property type="molecule type" value="Genomic_DNA"/>
</dbReference>
<dbReference type="SMART" id="SM00387">
    <property type="entry name" value="HATPase_c"/>
    <property type="match status" value="1"/>
</dbReference>
<evidence type="ECO:0000256" key="12">
    <source>
        <dbReference type="SAM" id="Phobius"/>
    </source>
</evidence>
<dbReference type="CDD" id="cd06225">
    <property type="entry name" value="HAMP"/>
    <property type="match status" value="1"/>
</dbReference>
<dbReference type="SMART" id="SM00304">
    <property type="entry name" value="HAMP"/>
    <property type="match status" value="1"/>
</dbReference>
<evidence type="ECO:0000256" key="9">
    <source>
        <dbReference type="ARBA" id="ARBA00022840"/>
    </source>
</evidence>
<evidence type="ECO:0000313" key="15">
    <source>
        <dbReference type="EMBL" id="RDH93536.1"/>
    </source>
</evidence>
<evidence type="ECO:0000256" key="3">
    <source>
        <dbReference type="ARBA" id="ARBA00012438"/>
    </source>
</evidence>
<keyword evidence="8 15" id="KW-0418">Kinase</keyword>
<dbReference type="GO" id="GO:0005886">
    <property type="term" value="C:plasma membrane"/>
    <property type="evidence" value="ECO:0007669"/>
    <property type="project" value="UniProtKB-SubCell"/>
</dbReference>
<feature type="domain" description="Histidine kinase" evidence="13">
    <location>
        <begin position="247"/>
        <end position="465"/>
    </location>
</feature>
<keyword evidence="10" id="KW-0902">Two-component regulatory system</keyword>
<dbReference type="AlphaFoldDB" id="A0A370E372"/>
<accession>A0A370E372</accession>
<dbReference type="SUPFAM" id="SSF158472">
    <property type="entry name" value="HAMP domain-like"/>
    <property type="match status" value="1"/>
</dbReference>
<gene>
    <name evidence="15" type="ORF">DIZ79_00260</name>
</gene>
<keyword evidence="9" id="KW-0067">ATP-binding</keyword>
<keyword evidence="11 12" id="KW-0472">Membrane</keyword>
<dbReference type="InterPro" id="IPR050736">
    <property type="entry name" value="Sensor_HK_Regulatory"/>
</dbReference>
<dbReference type="PROSITE" id="PS50885">
    <property type="entry name" value="HAMP"/>
    <property type="match status" value="1"/>
</dbReference>
<dbReference type="PRINTS" id="PR00344">
    <property type="entry name" value="BCTRLSENSOR"/>
</dbReference>
<dbReference type="FunFam" id="3.30.565.10:FF:000023">
    <property type="entry name" value="PAS domain-containing sensor histidine kinase"/>
    <property type="match status" value="1"/>
</dbReference>
<sequence>MSFRLKTILGIAGIEAILLSILVWSGLNFLRQSNEEQLIEHASTTATLFATTTKNAVLSTDLASLESFVQEILRNPGVVYARVMDNETVLAEGGDPELLSRSFADDIKLEDVSDLVFDTHAEIVENSILFGRVEVGISTNRITEGMKKARNRAMTIAGIEMALTALFSLMLGLYLTRQLKELRDASRQLADGSLEHRIQVQGRDELAQTSIAFNKMTEKLQANEQALILARDEAWQANQAKSDFLARMSHELFTPMNAIMGFSQILAADPDEPLTPNQSMSVDEILAASKRLLSLINSLLDLDQITSKNLTFTLETIDAGQVIKHVLDEIQTIVAQRHIKLDAVPPPQPILVTADRKRLTQVLQELLNNAVRYNHDHGSVSLAVDTETPGILRIDVTDTGTGITQEEMSTIFEPFTRHAADKMTGGRGIGLSISKRIVELMGGTIGVESEPGKGSKFWIEIPTEPKL</sequence>
<dbReference type="SMART" id="SM00388">
    <property type="entry name" value="HisKA"/>
    <property type="match status" value="1"/>
</dbReference>
<evidence type="ECO:0000256" key="10">
    <source>
        <dbReference type="ARBA" id="ARBA00023012"/>
    </source>
</evidence>
<dbReference type="Proteomes" id="UP000255508">
    <property type="component" value="Unassembled WGS sequence"/>
</dbReference>